<evidence type="ECO:0000313" key="4">
    <source>
        <dbReference type="Proteomes" id="UP000799118"/>
    </source>
</evidence>
<feature type="domain" description="Beta-lactamase-related" evidence="2">
    <location>
        <begin position="47"/>
        <end position="271"/>
    </location>
</feature>
<evidence type="ECO:0000259" key="2">
    <source>
        <dbReference type="Pfam" id="PF00144"/>
    </source>
</evidence>
<dbReference type="Pfam" id="PF00144">
    <property type="entry name" value="Beta-lactamase"/>
    <property type="match status" value="1"/>
</dbReference>
<evidence type="ECO:0000313" key="3">
    <source>
        <dbReference type="EMBL" id="KAE9386331.1"/>
    </source>
</evidence>
<dbReference type="PANTHER" id="PTHR46825:SF15">
    <property type="entry name" value="BETA-LACTAMASE-RELATED DOMAIN-CONTAINING PROTEIN"/>
    <property type="match status" value="1"/>
</dbReference>
<dbReference type="InterPro" id="IPR012338">
    <property type="entry name" value="Beta-lactam/transpept-like"/>
</dbReference>
<dbReference type="AlphaFoldDB" id="A0A6A4GKY9"/>
<gene>
    <name evidence="3" type="ORF">BT96DRAFT_960597</name>
</gene>
<dbReference type="OrthoDB" id="5946976at2759"/>
<dbReference type="SUPFAM" id="SSF56601">
    <property type="entry name" value="beta-lactamase/transpeptidase-like"/>
    <property type="match status" value="1"/>
</dbReference>
<evidence type="ECO:0000256" key="1">
    <source>
        <dbReference type="ARBA" id="ARBA00038215"/>
    </source>
</evidence>
<keyword evidence="4" id="KW-1185">Reference proteome</keyword>
<dbReference type="InterPro" id="IPR001466">
    <property type="entry name" value="Beta-lactam-related"/>
</dbReference>
<name>A0A6A4GKY9_9AGAR</name>
<dbReference type="Gene3D" id="3.40.710.10">
    <property type="entry name" value="DD-peptidase/beta-lactamase superfamily"/>
    <property type="match status" value="1"/>
</dbReference>
<dbReference type="PANTHER" id="PTHR46825">
    <property type="entry name" value="D-ALANYL-D-ALANINE-CARBOXYPEPTIDASE/ENDOPEPTIDASE AMPH"/>
    <property type="match status" value="1"/>
</dbReference>
<reference evidence="3" key="1">
    <citation type="journal article" date="2019" name="Environ. Microbiol.">
        <title>Fungal ecological strategies reflected in gene transcription - a case study of two litter decomposers.</title>
        <authorList>
            <person name="Barbi F."/>
            <person name="Kohler A."/>
            <person name="Barry K."/>
            <person name="Baskaran P."/>
            <person name="Daum C."/>
            <person name="Fauchery L."/>
            <person name="Ihrmark K."/>
            <person name="Kuo A."/>
            <person name="LaButti K."/>
            <person name="Lipzen A."/>
            <person name="Morin E."/>
            <person name="Grigoriev I.V."/>
            <person name="Henrissat B."/>
            <person name="Lindahl B."/>
            <person name="Martin F."/>
        </authorList>
    </citation>
    <scope>NUCLEOTIDE SEQUENCE</scope>
    <source>
        <strain evidence="3">JB14</strain>
    </source>
</reference>
<proteinExistence type="inferred from homology"/>
<organism evidence="3 4">
    <name type="scientific">Gymnopus androsaceus JB14</name>
    <dbReference type="NCBI Taxonomy" id="1447944"/>
    <lineage>
        <taxon>Eukaryota</taxon>
        <taxon>Fungi</taxon>
        <taxon>Dikarya</taxon>
        <taxon>Basidiomycota</taxon>
        <taxon>Agaricomycotina</taxon>
        <taxon>Agaricomycetes</taxon>
        <taxon>Agaricomycetidae</taxon>
        <taxon>Agaricales</taxon>
        <taxon>Marasmiineae</taxon>
        <taxon>Omphalotaceae</taxon>
        <taxon>Gymnopus</taxon>
    </lineage>
</organism>
<sequence length="297" mass="32411">MQLTFFLFVGAVAAKNLTKNILNPDIENFIWEVLTDWNSPGGQNVDGSWNVEKKGYGVAKADGSNITEDTLFALGSNSKASLLISNETLSPRISWKTKIASILTRMGIVASSQSTIIDLMSHRTGLPGHDLFYHKNQNRSSLISKIKYLRPSAEFREIFQYSNPSYTILSYIPEVLLKIPFARYVKEHIFDPLGLNSTTYSGDVASETGNLADGFGREGINISKNIFRSGTPRALPYWNMIGGEDGDVISGAGGVISSAKDMVLLLQGKNPLTDEQVIPMEVIQKAASGTIVVIGDT</sequence>
<comment type="similarity">
    <text evidence="1">Belongs to the peptidase S12 family.</text>
</comment>
<protein>
    <submittedName>
        <fullName evidence="3">Beta-lactamase/transpeptidase-like protein</fullName>
    </submittedName>
</protein>
<accession>A0A6A4GKY9</accession>
<dbReference type="Proteomes" id="UP000799118">
    <property type="component" value="Unassembled WGS sequence"/>
</dbReference>
<dbReference type="EMBL" id="ML769889">
    <property type="protein sequence ID" value="KAE9386331.1"/>
    <property type="molecule type" value="Genomic_DNA"/>
</dbReference>
<dbReference type="InterPro" id="IPR050491">
    <property type="entry name" value="AmpC-like"/>
</dbReference>